<sequence>MLQGFMHDDQGPFRLLPRRILLLPLTSKAKDASPVPARKPSPDRRRPSTPASFVGVSLGNVDMLNEKLFKKETFIHGLHSEGYI</sequence>
<keyword evidence="3" id="KW-1185">Reference proteome</keyword>
<gene>
    <name evidence="2" type="ORF">KSP40_PGU010075</name>
</gene>
<comment type="caution">
    <text evidence="2">The sequence shown here is derived from an EMBL/GenBank/DDBJ whole genome shotgun (WGS) entry which is preliminary data.</text>
</comment>
<accession>A0ABR2MAI9</accession>
<dbReference type="Proteomes" id="UP001412067">
    <property type="component" value="Unassembled WGS sequence"/>
</dbReference>
<evidence type="ECO:0000313" key="2">
    <source>
        <dbReference type="EMBL" id="KAK8961242.1"/>
    </source>
</evidence>
<organism evidence="2 3">
    <name type="scientific">Platanthera guangdongensis</name>
    <dbReference type="NCBI Taxonomy" id="2320717"/>
    <lineage>
        <taxon>Eukaryota</taxon>
        <taxon>Viridiplantae</taxon>
        <taxon>Streptophyta</taxon>
        <taxon>Embryophyta</taxon>
        <taxon>Tracheophyta</taxon>
        <taxon>Spermatophyta</taxon>
        <taxon>Magnoliopsida</taxon>
        <taxon>Liliopsida</taxon>
        <taxon>Asparagales</taxon>
        <taxon>Orchidaceae</taxon>
        <taxon>Orchidoideae</taxon>
        <taxon>Orchideae</taxon>
        <taxon>Orchidinae</taxon>
        <taxon>Platanthera</taxon>
    </lineage>
</organism>
<dbReference type="EMBL" id="JBBWWR010000010">
    <property type="protein sequence ID" value="KAK8961242.1"/>
    <property type="molecule type" value="Genomic_DNA"/>
</dbReference>
<name>A0ABR2MAI9_9ASPA</name>
<feature type="region of interest" description="Disordered" evidence="1">
    <location>
        <begin position="29"/>
        <end position="52"/>
    </location>
</feature>
<protein>
    <submittedName>
        <fullName evidence="2">Uncharacterized protein</fullName>
    </submittedName>
</protein>
<proteinExistence type="predicted"/>
<evidence type="ECO:0000256" key="1">
    <source>
        <dbReference type="SAM" id="MobiDB-lite"/>
    </source>
</evidence>
<evidence type="ECO:0000313" key="3">
    <source>
        <dbReference type="Proteomes" id="UP001412067"/>
    </source>
</evidence>
<reference evidence="2 3" key="1">
    <citation type="journal article" date="2022" name="Nat. Plants">
        <title>Genomes of leafy and leafless Platanthera orchids illuminate the evolution of mycoheterotrophy.</title>
        <authorList>
            <person name="Li M.H."/>
            <person name="Liu K.W."/>
            <person name="Li Z."/>
            <person name="Lu H.C."/>
            <person name="Ye Q.L."/>
            <person name="Zhang D."/>
            <person name="Wang J.Y."/>
            <person name="Li Y.F."/>
            <person name="Zhong Z.M."/>
            <person name="Liu X."/>
            <person name="Yu X."/>
            <person name="Liu D.K."/>
            <person name="Tu X.D."/>
            <person name="Liu B."/>
            <person name="Hao Y."/>
            <person name="Liao X.Y."/>
            <person name="Jiang Y.T."/>
            <person name="Sun W.H."/>
            <person name="Chen J."/>
            <person name="Chen Y.Q."/>
            <person name="Ai Y."/>
            <person name="Zhai J.W."/>
            <person name="Wu S.S."/>
            <person name="Zhou Z."/>
            <person name="Hsiao Y.Y."/>
            <person name="Wu W.L."/>
            <person name="Chen Y.Y."/>
            <person name="Lin Y.F."/>
            <person name="Hsu J.L."/>
            <person name="Li C.Y."/>
            <person name="Wang Z.W."/>
            <person name="Zhao X."/>
            <person name="Zhong W.Y."/>
            <person name="Ma X.K."/>
            <person name="Ma L."/>
            <person name="Huang J."/>
            <person name="Chen G.Z."/>
            <person name="Huang M.Z."/>
            <person name="Huang L."/>
            <person name="Peng D.H."/>
            <person name="Luo Y.B."/>
            <person name="Zou S.Q."/>
            <person name="Chen S.P."/>
            <person name="Lan S."/>
            <person name="Tsai W.C."/>
            <person name="Van de Peer Y."/>
            <person name="Liu Z.J."/>
        </authorList>
    </citation>
    <scope>NUCLEOTIDE SEQUENCE [LARGE SCALE GENOMIC DNA]</scope>
    <source>
        <strain evidence="2">Lor288</strain>
    </source>
</reference>